<dbReference type="Pfam" id="PF03222">
    <property type="entry name" value="Trp_Tyr_perm"/>
    <property type="match status" value="1"/>
</dbReference>
<organism evidence="9 10">
    <name type="scientific">bacterium (Candidatus Gribaldobacteria) CG08_land_8_20_14_0_20_39_15</name>
    <dbReference type="NCBI Taxonomy" id="2014273"/>
    <lineage>
        <taxon>Bacteria</taxon>
        <taxon>Candidatus Gribaldobacteria</taxon>
    </lineage>
</organism>
<feature type="transmembrane region" description="Helical" evidence="8">
    <location>
        <begin position="310"/>
        <end position="332"/>
    </location>
</feature>
<evidence type="ECO:0000256" key="4">
    <source>
        <dbReference type="ARBA" id="ARBA00022519"/>
    </source>
</evidence>
<evidence type="ECO:0000256" key="7">
    <source>
        <dbReference type="ARBA" id="ARBA00023136"/>
    </source>
</evidence>
<gene>
    <name evidence="9" type="ORF">COT20_01695</name>
</gene>
<reference evidence="10" key="1">
    <citation type="submission" date="2017-09" db="EMBL/GenBank/DDBJ databases">
        <title>Depth-based differentiation of microbial function through sediment-hosted aquifers and enrichment of novel symbionts in the deep terrestrial subsurface.</title>
        <authorList>
            <person name="Probst A.J."/>
            <person name="Ladd B."/>
            <person name="Jarett J.K."/>
            <person name="Geller-Mcgrath D.E."/>
            <person name="Sieber C.M.K."/>
            <person name="Emerson J.B."/>
            <person name="Anantharaman K."/>
            <person name="Thomas B.C."/>
            <person name="Malmstrom R."/>
            <person name="Stieglmeier M."/>
            <person name="Klingl A."/>
            <person name="Woyke T."/>
            <person name="Ryan C.M."/>
            <person name="Banfield J.F."/>
        </authorList>
    </citation>
    <scope>NUCLEOTIDE SEQUENCE [LARGE SCALE GENOMIC DNA]</scope>
</reference>
<evidence type="ECO:0000256" key="6">
    <source>
        <dbReference type="ARBA" id="ARBA00022989"/>
    </source>
</evidence>
<evidence type="ECO:0000256" key="5">
    <source>
        <dbReference type="ARBA" id="ARBA00022692"/>
    </source>
</evidence>
<dbReference type="GO" id="GO:0005886">
    <property type="term" value="C:plasma membrane"/>
    <property type="evidence" value="ECO:0007669"/>
    <property type="project" value="UniProtKB-SubCell"/>
</dbReference>
<evidence type="ECO:0000256" key="1">
    <source>
        <dbReference type="ARBA" id="ARBA00004429"/>
    </source>
</evidence>
<name>A0A2M6XUG2_9BACT</name>
<evidence type="ECO:0000313" key="10">
    <source>
        <dbReference type="Proteomes" id="UP000229784"/>
    </source>
</evidence>
<dbReference type="Proteomes" id="UP000229784">
    <property type="component" value="Unassembled WGS sequence"/>
</dbReference>
<evidence type="ECO:0000256" key="3">
    <source>
        <dbReference type="ARBA" id="ARBA00022475"/>
    </source>
</evidence>
<feature type="transmembrane region" description="Helical" evidence="8">
    <location>
        <begin position="176"/>
        <end position="194"/>
    </location>
</feature>
<keyword evidence="2" id="KW-0813">Transport</keyword>
<feature type="transmembrane region" description="Helical" evidence="8">
    <location>
        <begin position="252"/>
        <end position="275"/>
    </location>
</feature>
<feature type="transmembrane region" description="Helical" evidence="8">
    <location>
        <begin position="206"/>
        <end position="232"/>
    </location>
</feature>
<feature type="transmembrane region" description="Helical" evidence="8">
    <location>
        <begin position="352"/>
        <end position="371"/>
    </location>
</feature>
<keyword evidence="5 8" id="KW-0812">Transmembrane</keyword>
<dbReference type="Gene3D" id="1.20.1740.10">
    <property type="entry name" value="Amino acid/polyamine transporter I"/>
    <property type="match status" value="1"/>
</dbReference>
<evidence type="ECO:0000313" key="9">
    <source>
        <dbReference type="EMBL" id="PIU15445.1"/>
    </source>
</evidence>
<dbReference type="EMBL" id="PEXQ01000041">
    <property type="protein sequence ID" value="PIU15445.1"/>
    <property type="molecule type" value="Genomic_DNA"/>
</dbReference>
<proteinExistence type="predicted"/>
<dbReference type="AlphaFoldDB" id="A0A2M6XUG2"/>
<evidence type="ECO:0000256" key="2">
    <source>
        <dbReference type="ARBA" id="ARBA00022448"/>
    </source>
</evidence>
<feature type="transmembrane region" description="Helical" evidence="8">
    <location>
        <begin position="78"/>
        <end position="100"/>
    </location>
</feature>
<evidence type="ECO:0008006" key="11">
    <source>
        <dbReference type="Google" id="ProtNLM"/>
    </source>
</evidence>
<accession>A0A2M6XUG2</accession>
<sequence length="372" mass="40849">MNKSLLAGATLVGTIIGAGVFAIPYVFSQSGILPCLIYFLILGPVLILLHLFFGEIILRTNEEQRLVGYTQKYLGRKARFLVALSIFVGILGSLLVYLILAGDFLGLVLPDYFSPAQYSILLWGLLTFLVFLGTRSVALVELIMAAAFLFVVSIILLFCLPHFHLANLVSVNLHRIFLPFGIFFFSLVGWSAIGETEDILTDKKKLKTVIIGSLSFCVLFYFLFGLIISGVSGSGTTAEALKGLVPILGSKVMIFGALFGILVVATSFLTIANYLKNTFIFDYKMPYWLAFGLACFAPLLLFLLGLRDFIAIISVLGSVIGVIEGSALVLIYNKSRRLGNRQPEYSLKIPLFLLYLIIFVLLAGAIAQIFYS</sequence>
<feature type="transmembrane region" description="Helical" evidence="8">
    <location>
        <begin position="38"/>
        <end position="58"/>
    </location>
</feature>
<keyword evidence="6 8" id="KW-1133">Transmembrane helix</keyword>
<feature type="transmembrane region" description="Helical" evidence="8">
    <location>
        <begin position="287"/>
        <end position="304"/>
    </location>
</feature>
<feature type="transmembrane region" description="Helical" evidence="8">
    <location>
        <begin position="112"/>
        <end position="132"/>
    </location>
</feature>
<dbReference type="PANTHER" id="PTHR22950">
    <property type="entry name" value="AMINO ACID TRANSPORTER"/>
    <property type="match status" value="1"/>
</dbReference>
<evidence type="ECO:0000256" key="8">
    <source>
        <dbReference type="SAM" id="Phobius"/>
    </source>
</evidence>
<keyword evidence="7 8" id="KW-0472">Membrane</keyword>
<comment type="subcellular location">
    <subcellularLocation>
        <location evidence="1">Cell inner membrane</location>
        <topology evidence="1">Multi-pass membrane protein</topology>
    </subcellularLocation>
</comment>
<dbReference type="InterPro" id="IPR018227">
    <property type="entry name" value="Amino_acid_transport_2"/>
</dbReference>
<keyword evidence="3" id="KW-1003">Cell membrane</keyword>
<dbReference type="GO" id="GO:0015179">
    <property type="term" value="F:L-amino acid transmembrane transporter activity"/>
    <property type="evidence" value="ECO:0007669"/>
    <property type="project" value="TreeGrafter"/>
</dbReference>
<protein>
    <recommendedName>
        <fullName evidence="11">Amino acid transporter transmembrane domain-containing protein</fullName>
    </recommendedName>
</protein>
<keyword evidence="4" id="KW-0997">Cell inner membrane</keyword>
<comment type="caution">
    <text evidence="9">The sequence shown here is derived from an EMBL/GenBank/DDBJ whole genome shotgun (WGS) entry which is preliminary data.</text>
</comment>
<feature type="transmembrane region" description="Helical" evidence="8">
    <location>
        <begin position="139"/>
        <end position="164"/>
    </location>
</feature>